<proteinExistence type="predicted"/>
<dbReference type="GO" id="GO:0004803">
    <property type="term" value="F:transposase activity"/>
    <property type="evidence" value="ECO:0007669"/>
    <property type="project" value="InterPro"/>
</dbReference>
<dbReference type="GO" id="GO:0003677">
    <property type="term" value="F:DNA binding"/>
    <property type="evidence" value="ECO:0007669"/>
    <property type="project" value="InterPro"/>
</dbReference>
<feature type="domain" description="Transposase IS4-like" evidence="1">
    <location>
        <begin position="183"/>
        <end position="393"/>
    </location>
</feature>
<gene>
    <name evidence="2" type="ORF">EVA_06933</name>
</gene>
<dbReference type="GO" id="GO:0006313">
    <property type="term" value="P:DNA transposition"/>
    <property type="evidence" value="ECO:0007669"/>
    <property type="project" value="InterPro"/>
</dbReference>
<evidence type="ECO:0000259" key="1">
    <source>
        <dbReference type="Pfam" id="PF01609"/>
    </source>
</evidence>
<evidence type="ECO:0000313" key="2">
    <source>
        <dbReference type="EMBL" id="EJX04960.1"/>
    </source>
</evidence>
<reference evidence="2" key="1">
    <citation type="journal article" date="2012" name="PLoS ONE">
        <title>Gene sets for utilization of primary and secondary nutrition supplies in the distal gut of endangered iberian lynx.</title>
        <authorList>
            <person name="Alcaide M."/>
            <person name="Messina E."/>
            <person name="Richter M."/>
            <person name="Bargiela R."/>
            <person name="Peplies J."/>
            <person name="Huws S.A."/>
            <person name="Newbold C.J."/>
            <person name="Golyshin P.N."/>
            <person name="Simon M.A."/>
            <person name="Lopez G."/>
            <person name="Yakimov M.M."/>
            <person name="Ferrer M."/>
        </authorList>
    </citation>
    <scope>NUCLEOTIDE SEQUENCE</scope>
</reference>
<organism evidence="2">
    <name type="scientific">gut metagenome</name>
    <dbReference type="NCBI Taxonomy" id="749906"/>
    <lineage>
        <taxon>unclassified sequences</taxon>
        <taxon>metagenomes</taxon>
        <taxon>organismal metagenomes</taxon>
    </lineage>
</organism>
<dbReference type="InterPro" id="IPR002559">
    <property type="entry name" value="Transposase_11"/>
</dbReference>
<dbReference type="EMBL" id="AMCI01001626">
    <property type="protein sequence ID" value="EJX04960.1"/>
    <property type="molecule type" value="Genomic_DNA"/>
</dbReference>
<dbReference type="AlphaFoldDB" id="J9GWF1"/>
<dbReference type="Pfam" id="PF01609">
    <property type="entry name" value="DDE_Tnp_1"/>
    <property type="match status" value="1"/>
</dbReference>
<comment type="caution">
    <text evidence="2">The sequence shown here is derived from an EMBL/GenBank/DDBJ whole genome shotgun (WGS) entry which is preliminary data.</text>
</comment>
<protein>
    <submittedName>
        <fullName evidence="2">TRANSPOSASE ISMmy1C</fullName>
    </submittedName>
</protein>
<sequence length="394" mass="45321">MMQRLFMSVPEEIRRVPRPRNTVVVLSGKGPKRFAVRERSGFKYGDSGNPQPFNGRVIGHIVDGKFVPVIANVYSSKPDMLSYGASAFVRSCSEDLLEDLYTAYSITDAQRIMAIASLRVLKPKISGRRLKSEYERTFISRYYPNLALSENTVSTFLQKLGQDGSKRNAFYEKRIQRVEETHHVAIDGTLKQNTSTVNDLSAYSRKARVKGCRDISIIYAYDLEKMEPVCAEVFSGNCIDASAYRSFIRDNNIRKGVLMCDKGFPPKQIAQELKERPNLHFLTPLKRNDKRIDDNKMYEFQGVLRNFERAIFFKKAEIRTGRFLYAYRDTKLAAMEERSVAEHAKSHNNFDAVAFQKKKSAFGTIVFESDQDLDPEVVYCCYEDRWQIELVFKS</sequence>
<accession>J9GWF1</accession>
<name>J9GWF1_9ZZZZ</name>